<sequence length="90" mass="10619">MPSELRSAHFYSNSRELRGKIRYVLYSSVQAERYDLKRLSLQIPVQVYSKLVNFNDTLAWGLYIADMRIALAIPFRKADLVSKLRIRVIW</sequence>
<dbReference type="AlphaFoldDB" id="A0A8X6P1G5"/>
<proteinExistence type="predicted"/>
<evidence type="ECO:0000313" key="1">
    <source>
        <dbReference type="EMBL" id="GFT46212.1"/>
    </source>
</evidence>
<reference evidence="1" key="1">
    <citation type="submission" date="2020-08" db="EMBL/GenBank/DDBJ databases">
        <title>Multicomponent nature underlies the extraordinary mechanical properties of spider dragline silk.</title>
        <authorList>
            <person name="Kono N."/>
            <person name="Nakamura H."/>
            <person name="Mori M."/>
            <person name="Yoshida Y."/>
            <person name="Ohtoshi R."/>
            <person name="Malay A.D."/>
            <person name="Moran D.A.P."/>
            <person name="Tomita M."/>
            <person name="Numata K."/>
            <person name="Arakawa K."/>
        </authorList>
    </citation>
    <scope>NUCLEOTIDE SEQUENCE</scope>
</reference>
<organism evidence="1 2">
    <name type="scientific">Nephila pilipes</name>
    <name type="common">Giant wood spider</name>
    <name type="synonym">Nephila maculata</name>
    <dbReference type="NCBI Taxonomy" id="299642"/>
    <lineage>
        <taxon>Eukaryota</taxon>
        <taxon>Metazoa</taxon>
        <taxon>Ecdysozoa</taxon>
        <taxon>Arthropoda</taxon>
        <taxon>Chelicerata</taxon>
        <taxon>Arachnida</taxon>
        <taxon>Araneae</taxon>
        <taxon>Araneomorphae</taxon>
        <taxon>Entelegynae</taxon>
        <taxon>Araneoidea</taxon>
        <taxon>Nephilidae</taxon>
        <taxon>Nephila</taxon>
    </lineage>
</organism>
<name>A0A8X6P1G5_NEPPI</name>
<evidence type="ECO:0000313" key="2">
    <source>
        <dbReference type="Proteomes" id="UP000887013"/>
    </source>
</evidence>
<gene>
    <name evidence="1" type="ORF">NPIL_412211</name>
</gene>
<dbReference type="Proteomes" id="UP000887013">
    <property type="component" value="Unassembled WGS sequence"/>
</dbReference>
<dbReference type="EMBL" id="BMAW01111087">
    <property type="protein sequence ID" value="GFT46212.1"/>
    <property type="molecule type" value="Genomic_DNA"/>
</dbReference>
<protein>
    <submittedName>
        <fullName evidence="1">Uncharacterized protein</fullName>
    </submittedName>
</protein>
<keyword evidence="2" id="KW-1185">Reference proteome</keyword>
<comment type="caution">
    <text evidence="1">The sequence shown here is derived from an EMBL/GenBank/DDBJ whole genome shotgun (WGS) entry which is preliminary data.</text>
</comment>
<accession>A0A8X6P1G5</accession>